<organism evidence="1 2">
    <name type="scientific">Vararia minispora EC-137</name>
    <dbReference type="NCBI Taxonomy" id="1314806"/>
    <lineage>
        <taxon>Eukaryota</taxon>
        <taxon>Fungi</taxon>
        <taxon>Dikarya</taxon>
        <taxon>Basidiomycota</taxon>
        <taxon>Agaricomycotina</taxon>
        <taxon>Agaricomycetes</taxon>
        <taxon>Russulales</taxon>
        <taxon>Lachnocladiaceae</taxon>
        <taxon>Vararia</taxon>
    </lineage>
</organism>
<keyword evidence="2" id="KW-1185">Reference proteome</keyword>
<accession>A0ACB8QJH9</accession>
<sequence>QAQVPLKDRIAALQQKPNGPTHPSAAPARTSTVSSTGQPTTPPRGTLRDKINKFERKGGIPVPRGSFGMGAPPPTEDRSTKSKELYGNRIPSVEKKPGPAPLQGKERTTTAPSSFPRSGTPNTDGLPTDLAPLSPNITGESAPELSSSAPGPRPRRRLSVVEMIG</sequence>
<reference evidence="1" key="2">
    <citation type="journal article" date="2022" name="New Phytol.">
        <title>Evolutionary transition to the ectomycorrhizal habit in the genomes of a hyperdiverse lineage of mushroom-forming fungi.</title>
        <authorList>
            <person name="Looney B."/>
            <person name="Miyauchi S."/>
            <person name="Morin E."/>
            <person name="Drula E."/>
            <person name="Courty P.E."/>
            <person name="Kohler A."/>
            <person name="Kuo A."/>
            <person name="LaButti K."/>
            <person name="Pangilinan J."/>
            <person name="Lipzen A."/>
            <person name="Riley R."/>
            <person name="Andreopoulos W."/>
            <person name="He G."/>
            <person name="Johnson J."/>
            <person name="Nolan M."/>
            <person name="Tritt A."/>
            <person name="Barry K.W."/>
            <person name="Grigoriev I.V."/>
            <person name="Nagy L.G."/>
            <person name="Hibbett D."/>
            <person name="Henrissat B."/>
            <person name="Matheny P.B."/>
            <person name="Labbe J."/>
            <person name="Martin F.M."/>
        </authorList>
    </citation>
    <scope>NUCLEOTIDE SEQUENCE</scope>
    <source>
        <strain evidence="1">EC-137</strain>
    </source>
</reference>
<feature type="non-terminal residue" evidence="1">
    <location>
        <position position="165"/>
    </location>
</feature>
<evidence type="ECO:0000313" key="2">
    <source>
        <dbReference type="Proteomes" id="UP000814128"/>
    </source>
</evidence>
<dbReference type="Proteomes" id="UP000814128">
    <property type="component" value="Unassembled WGS sequence"/>
</dbReference>
<comment type="caution">
    <text evidence="1">The sequence shown here is derived from an EMBL/GenBank/DDBJ whole genome shotgun (WGS) entry which is preliminary data.</text>
</comment>
<feature type="non-terminal residue" evidence="1">
    <location>
        <position position="1"/>
    </location>
</feature>
<gene>
    <name evidence="1" type="ORF">K488DRAFT_8709</name>
</gene>
<name>A0ACB8QJH9_9AGAM</name>
<evidence type="ECO:0000313" key="1">
    <source>
        <dbReference type="EMBL" id="KAI0031476.1"/>
    </source>
</evidence>
<protein>
    <submittedName>
        <fullName evidence="1">Uncharacterized protein</fullName>
    </submittedName>
</protein>
<dbReference type="EMBL" id="MU273578">
    <property type="protein sequence ID" value="KAI0031476.1"/>
    <property type="molecule type" value="Genomic_DNA"/>
</dbReference>
<proteinExistence type="predicted"/>
<reference evidence="1" key="1">
    <citation type="submission" date="2021-02" db="EMBL/GenBank/DDBJ databases">
        <authorList>
            <consortium name="DOE Joint Genome Institute"/>
            <person name="Ahrendt S."/>
            <person name="Looney B.P."/>
            <person name="Miyauchi S."/>
            <person name="Morin E."/>
            <person name="Drula E."/>
            <person name="Courty P.E."/>
            <person name="Chicoki N."/>
            <person name="Fauchery L."/>
            <person name="Kohler A."/>
            <person name="Kuo A."/>
            <person name="Labutti K."/>
            <person name="Pangilinan J."/>
            <person name="Lipzen A."/>
            <person name="Riley R."/>
            <person name="Andreopoulos W."/>
            <person name="He G."/>
            <person name="Johnson J."/>
            <person name="Barry K.W."/>
            <person name="Grigoriev I.V."/>
            <person name="Nagy L."/>
            <person name="Hibbett D."/>
            <person name="Henrissat B."/>
            <person name="Matheny P.B."/>
            <person name="Labbe J."/>
            <person name="Martin F."/>
        </authorList>
    </citation>
    <scope>NUCLEOTIDE SEQUENCE</scope>
    <source>
        <strain evidence="1">EC-137</strain>
    </source>
</reference>